<dbReference type="InterPro" id="IPR042216">
    <property type="entry name" value="MitoNEET_CISD"/>
</dbReference>
<evidence type="ECO:0000256" key="5">
    <source>
        <dbReference type="ARBA" id="ARBA00034078"/>
    </source>
</evidence>
<dbReference type="Proteomes" id="UP000504629">
    <property type="component" value="Unplaced"/>
</dbReference>
<evidence type="ECO:0000256" key="3">
    <source>
        <dbReference type="ARBA" id="ARBA00023004"/>
    </source>
</evidence>
<dbReference type="GO" id="GO:0005739">
    <property type="term" value="C:mitochondrion"/>
    <property type="evidence" value="ECO:0007669"/>
    <property type="project" value="TreeGrafter"/>
</dbReference>
<evidence type="ECO:0000259" key="6">
    <source>
        <dbReference type="SMART" id="SM00704"/>
    </source>
</evidence>
<dbReference type="InterPro" id="IPR052950">
    <property type="entry name" value="CISD"/>
</dbReference>
<evidence type="ECO:0000313" key="7">
    <source>
        <dbReference type="Proteomes" id="UP000504629"/>
    </source>
</evidence>
<dbReference type="AlphaFoldDB" id="A0A6J2K2U9"/>
<keyword evidence="4" id="KW-0411">Iron-sulfur</keyword>
<dbReference type="GO" id="GO:0046872">
    <property type="term" value="F:metal ion binding"/>
    <property type="evidence" value="ECO:0007669"/>
    <property type="project" value="UniProtKB-KW"/>
</dbReference>
<keyword evidence="2" id="KW-0479">Metal-binding</keyword>
<keyword evidence="7" id="KW-1185">Reference proteome</keyword>
<feature type="domain" description="Iron-binding zinc finger CDGSH type" evidence="6">
    <location>
        <begin position="91"/>
        <end position="128"/>
    </location>
</feature>
<dbReference type="SMART" id="SM00704">
    <property type="entry name" value="ZnF_CDGSH"/>
    <property type="match status" value="2"/>
</dbReference>
<accession>A0A6J2K2U9</accession>
<evidence type="ECO:0000256" key="2">
    <source>
        <dbReference type="ARBA" id="ARBA00022723"/>
    </source>
</evidence>
<dbReference type="RefSeq" id="XP_028036561.1">
    <property type="nucleotide sequence ID" value="XM_028180760.1"/>
</dbReference>
<sequence>MFLRNISRAIYNCSGRASYVTKVPKPEVPKNPLEKVYSASQQKDNGIIYDKKPFKITLEAGKTYHWCLCGRSKRQPLCDGTHKDIFLKVTQRPIRFTVEKTKDYWLCNCKQTKLRPFCDGTHKNKDIQEANVKI</sequence>
<dbReference type="GO" id="GO:0051537">
    <property type="term" value="F:2 iron, 2 sulfur cluster binding"/>
    <property type="evidence" value="ECO:0007669"/>
    <property type="project" value="UniProtKB-KW"/>
</dbReference>
<feature type="domain" description="Iron-binding zinc finger CDGSH type" evidence="6">
    <location>
        <begin position="51"/>
        <end position="88"/>
    </location>
</feature>
<protein>
    <submittedName>
        <fullName evidence="8">CDGSH iron-sulfur domain-containing protein 3, mitochondrial isoform X1</fullName>
    </submittedName>
</protein>
<dbReference type="PANTHER" id="PTHR46491">
    <property type="entry name" value="CDGSH IRON SULFUR DOMAIN PROTEIN HOMOLOG"/>
    <property type="match status" value="1"/>
</dbReference>
<dbReference type="GeneID" id="114247737"/>
<dbReference type="Pfam" id="PF09360">
    <property type="entry name" value="zf-CDGSH"/>
    <property type="match status" value="2"/>
</dbReference>
<dbReference type="PANTHER" id="PTHR46491:SF3">
    <property type="entry name" value="CDGSH IRON-SULFUR DOMAIN-CONTAINING PROTEIN 3, MITOCHONDRIAL"/>
    <property type="match status" value="1"/>
</dbReference>
<evidence type="ECO:0000256" key="4">
    <source>
        <dbReference type="ARBA" id="ARBA00023014"/>
    </source>
</evidence>
<evidence type="ECO:0000256" key="1">
    <source>
        <dbReference type="ARBA" id="ARBA00022714"/>
    </source>
</evidence>
<keyword evidence="3" id="KW-0408">Iron</keyword>
<dbReference type="InterPro" id="IPR018967">
    <property type="entry name" value="FeS-contain_CDGSH-typ"/>
</dbReference>
<dbReference type="OrthoDB" id="15717at2759"/>
<evidence type="ECO:0000313" key="8">
    <source>
        <dbReference type="RefSeq" id="XP_028036561.1"/>
    </source>
</evidence>
<comment type="cofactor">
    <cofactor evidence="5">
        <name>[2Fe-2S] cluster</name>
        <dbReference type="ChEBI" id="CHEBI:190135"/>
    </cofactor>
</comment>
<dbReference type="KEGG" id="bman:114247737"/>
<proteinExistence type="predicted"/>
<organism evidence="7 8">
    <name type="scientific">Bombyx mandarina</name>
    <name type="common">Wild silk moth</name>
    <name type="synonym">Wild silkworm</name>
    <dbReference type="NCBI Taxonomy" id="7092"/>
    <lineage>
        <taxon>Eukaryota</taxon>
        <taxon>Metazoa</taxon>
        <taxon>Ecdysozoa</taxon>
        <taxon>Arthropoda</taxon>
        <taxon>Hexapoda</taxon>
        <taxon>Insecta</taxon>
        <taxon>Pterygota</taxon>
        <taxon>Neoptera</taxon>
        <taxon>Endopterygota</taxon>
        <taxon>Lepidoptera</taxon>
        <taxon>Glossata</taxon>
        <taxon>Ditrysia</taxon>
        <taxon>Bombycoidea</taxon>
        <taxon>Bombycidae</taxon>
        <taxon>Bombycinae</taxon>
        <taxon>Bombyx</taxon>
    </lineage>
</organism>
<dbReference type="Gene3D" id="3.40.5.90">
    <property type="entry name" value="CDGSH iron-sulfur domain, mitoNEET-type"/>
    <property type="match status" value="2"/>
</dbReference>
<keyword evidence="1" id="KW-0001">2Fe-2S</keyword>
<reference evidence="8" key="1">
    <citation type="submission" date="2025-08" db="UniProtKB">
        <authorList>
            <consortium name="RefSeq"/>
        </authorList>
    </citation>
    <scope>IDENTIFICATION</scope>
    <source>
        <tissue evidence="8">Silk gland</tissue>
    </source>
</reference>
<gene>
    <name evidence="8" type="primary">LOC114247737</name>
</gene>
<name>A0A6J2K2U9_BOMMA</name>